<protein>
    <submittedName>
        <fullName evidence="3">Transposase</fullName>
    </submittedName>
</protein>
<dbReference type="KEGG" id="tvr:TVD_02925"/>
<dbReference type="GO" id="GO:0003677">
    <property type="term" value="F:DNA binding"/>
    <property type="evidence" value="ECO:0007669"/>
    <property type="project" value="InterPro"/>
</dbReference>
<dbReference type="InterPro" id="IPR051839">
    <property type="entry name" value="RD_transcriptional_regulator"/>
</dbReference>
<dbReference type="AlphaFoldDB" id="A0A0G3FZI7"/>
<sequence>MARKRRSFSSEYKERVARMVVDDGLEVSGVCRDQDLGETAVRRWVDQLKAERTGQPGEGRPLTAEQQRIRQLGEANRRVEEDKELLKKASAFFARELK</sequence>
<gene>
    <name evidence="3" type="ORF">TVD_02925</name>
</gene>
<dbReference type="SUPFAM" id="SSF46689">
    <property type="entry name" value="Homeodomain-like"/>
    <property type="match status" value="1"/>
</dbReference>
<evidence type="ECO:0000256" key="2">
    <source>
        <dbReference type="SAM" id="Coils"/>
    </source>
</evidence>
<dbReference type="Pfam" id="PF01527">
    <property type="entry name" value="HTH_Tnp_1"/>
    <property type="match status" value="1"/>
</dbReference>
<dbReference type="EMBL" id="CP011367">
    <property type="protein sequence ID" value="AKJ94390.1"/>
    <property type="molecule type" value="Genomic_DNA"/>
</dbReference>
<evidence type="ECO:0000256" key="1">
    <source>
        <dbReference type="ARBA" id="ARBA00009964"/>
    </source>
</evidence>
<reference evidence="3 4" key="1">
    <citation type="submission" date="2015-04" db="EMBL/GenBank/DDBJ databases">
        <title>Complete Sequence for the Genome of the Thioalkalivibrio versutus D301.</title>
        <authorList>
            <person name="Mu T."/>
            <person name="Zhou J."/>
            <person name="Xu X."/>
        </authorList>
    </citation>
    <scope>NUCLEOTIDE SEQUENCE [LARGE SCALE GENOMIC DNA]</scope>
    <source>
        <strain evidence="3 4">D301</strain>
    </source>
</reference>
<proteinExistence type="inferred from homology"/>
<dbReference type="InterPro" id="IPR009057">
    <property type="entry name" value="Homeodomain-like_sf"/>
</dbReference>
<dbReference type="PANTHER" id="PTHR33215:SF12">
    <property type="entry name" value="TRANSPOSASE INSN FOR INSERTION SEQUENCE ELEMENT IS911A-RELATED"/>
    <property type="match status" value="1"/>
</dbReference>
<dbReference type="GO" id="GO:0006313">
    <property type="term" value="P:DNA transposition"/>
    <property type="evidence" value="ECO:0007669"/>
    <property type="project" value="InterPro"/>
</dbReference>
<dbReference type="PATRIC" id="fig|106634.4.peg.595"/>
<evidence type="ECO:0000313" key="3">
    <source>
        <dbReference type="EMBL" id="AKJ94390.1"/>
    </source>
</evidence>
<dbReference type="PANTHER" id="PTHR33215">
    <property type="entry name" value="PROTEIN DISTAL ANTENNA"/>
    <property type="match status" value="1"/>
</dbReference>
<organism evidence="3 4">
    <name type="scientific">Thioalkalivibrio versutus</name>
    <dbReference type="NCBI Taxonomy" id="106634"/>
    <lineage>
        <taxon>Bacteria</taxon>
        <taxon>Pseudomonadati</taxon>
        <taxon>Pseudomonadota</taxon>
        <taxon>Gammaproteobacteria</taxon>
        <taxon>Chromatiales</taxon>
        <taxon>Ectothiorhodospiraceae</taxon>
        <taxon>Thioalkalivibrio</taxon>
    </lineage>
</organism>
<keyword evidence="2" id="KW-0175">Coiled coil</keyword>
<accession>A0A0G3FZI7</accession>
<keyword evidence="4" id="KW-1185">Reference proteome</keyword>
<feature type="coiled-coil region" evidence="2">
    <location>
        <begin position="62"/>
        <end position="89"/>
    </location>
</feature>
<dbReference type="Gene3D" id="1.10.10.60">
    <property type="entry name" value="Homeodomain-like"/>
    <property type="match status" value="1"/>
</dbReference>
<dbReference type="InterPro" id="IPR002514">
    <property type="entry name" value="Transposase_8"/>
</dbReference>
<comment type="similarity">
    <text evidence="1">Belongs to the transposase 8 family.</text>
</comment>
<dbReference type="Proteomes" id="UP000064201">
    <property type="component" value="Chromosome"/>
</dbReference>
<evidence type="ECO:0000313" key="4">
    <source>
        <dbReference type="Proteomes" id="UP000064201"/>
    </source>
</evidence>
<dbReference type="GO" id="GO:0004803">
    <property type="term" value="F:transposase activity"/>
    <property type="evidence" value="ECO:0007669"/>
    <property type="project" value="InterPro"/>
</dbReference>
<name>A0A0G3FZI7_9GAMM</name>